<protein>
    <submittedName>
        <fullName evidence="3">Alpha/beta hydrolase</fullName>
    </submittedName>
</protein>
<dbReference type="EMBL" id="JACTVM010000001">
    <property type="protein sequence ID" value="MBC9225257.1"/>
    <property type="molecule type" value="Genomic_DNA"/>
</dbReference>
<comment type="caution">
    <text evidence="3">The sequence shown here is derived from an EMBL/GenBank/DDBJ whole genome shotgun (WGS) entry which is preliminary data.</text>
</comment>
<dbReference type="GO" id="GO:0016787">
    <property type="term" value="F:hydrolase activity"/>
    <property type="evidence" value="ECO:0007669"/>
    <property type="project" value="UniProtKB-KW"/>
</dbReference>
<evidence type="ECO:0000313" key="4">
    <source>
        <dbReference type="Proteomes" id="UP000620591"/>
    </source>
</evidence>
<dbReference type="SUPFAM" id="SSF53474">
    <property type="entry name" value="alpha/beta-Hydrolases"/>
    <property type="match status" value="1"/>
</dbReference>
<feature type="domain" description="AB hydrolase-1" evidence="2">
    <location>
        <begin position="39"/>
        <end position="141"/>
    </location>
</feature>
<dbReference type="RefSeq" id="WP_187768545.1">
    <property type="nucleotide sequence ID" value="NZ_JACTVM010000001.1"/>
</dbReference>
<keyword evidence="1 3" id="KW-0378">Hydrolase</keyword>
<dbReference type="Gene3D" id="3.40.50.1820">
    <property type="entry name" value="alpha/beta hydrolase"/>
    <property type="match status" value="1"/>
</dbReference>
<reference evidence="3" key="1">
    <citation type="submission" date="2020-09" db="EMBL/GenBank/DDBJ databases">
        <title>Novel species in genus Aeromicrobium.</title>
        <authorList>
            <person name="Zhang G."/>
        </authorList>
    </citation>
    <scope>NUCLEOTIDE SEQUENCE</scope>
    <source>
        <strain evidence="3">Zg-636</strain>
    </source>
</reference>
<name>A0A8I0EUB5_9ACTN</name>
<dbReference type="PANTHER" id="PTHR43329">
    <property type="entry name" value="EPOXIDE HYDROLASE"/>
    <property type="match status" value="1"/>
</dbReference>
<dbReference type="InterPro" id="IPR000639">
    <property type="entry name" value="Epox_hydrolase-like"/>
</dbReference>
<accession>A0A8I0EUB5</accession>
<dbReference type="InterPro" id="IPR029058">
    <property type="entry name" value="AB_hydrolase_fold"/>
</dbReference>
<evidence type="ECO:0000313" key="3">
    <source>
        <dbReference type="EMBL" id="MBC9225257.1"/>
    </source>
</evidence>
<evidence type="ECO:0000256" key="1">
    <source>
        <dbReference type="ARBA" id="ARBA00022801"/>
    </source>
</evidence>
<dbReference type="PRINTS" id="PR00412">
    <property type="entry name" value="EPOXHYDRLASE"/>
</dbReference>
<dbReference type="Proteomes" id="UP000620591">
    <property type="component" value="Unassembled WGS sequence"/>
</dbReference>
<dbReference type="Pfam" id="PF00561">
    <property type="entry name" value="Abhydrolase_1"/>
    <property type="match status" value="1"/>
</dbReference>
<proteinExistence type="predicted"/>
<sequence>MSTTSTWSPQMPEAAGFEHLVVETPGLRSHVAALGEGEPVLMLHGFPEHWWQWSQVAPAVAASGHRVYCPDLRGSGWSVADDPRIERETRLHDVLALMDELGIDRAHVVSHDLGTVTAWQLVYDHPDRVRTSVQLSVPPPYLRFDPRVAPGFRHLPSFIWHRPGASMAPIFSPAYLAHPLSPEVMAAHLAPMSIPEVDAAVRPLARRFLLPEAFRMMRGVYRRRRLTVPTLVVFGRRDWPWTEKILTRACADPDGRFADRVEFAYVDDAAHFITDDAPDEVAGLIVEWLQRAD</sequence>
<dbReference type="AlphaFoldDB" id="A0A8I0EUB5"/>
<gene>
    <name evidence="3" type="ORF">IBG24_02875</name>
</gene>
<evidence type="ECO:0000259" key="2">
    <source>
        <dbReference type="Pfam" id="PF00561"/>
    </source>
</evidence>
<organism evidence="3 4">
    <name type="scientific">Aeromicrobium senzhongii</name>
    <dbReference type="NCBI Taxonomy" id="2663859"/>
    <lineage>
        <taxon>Bacteria</taxon>
        <taxon>Bacillati</taxon>
        <taxon>Actinomycetota</taxon>
        <taxon>Actinomycetes</taxon>
        <taxon>Propionibacteriales</taxon>
        <taxon>Nocardioidaceae</taxon>
        <taxon>Aeromicrobium</taxon>
    </lineage>
</organism>
<dbReference type="InterPro" id="IPR000073">
    <property type="entry name" value="AB_hydrolase_1"/>
</dbReference>